<comment type="caution">
    <text evidence="2">The sequence shown here is derived from an EMBL/GenBank/DDBJ whole genome shotgun (WGS) entry which is preliminary data.</text>
</comment>
<evidence type="ECO:0000313" key="3">
    <source>
        <dbReference type="Proteomes" id="UP000434582"/>
    </source>
</evidence>
<keyword evidence="1" id="KW-1133">Transmembrane helix</keyword>
<dbReference type="AlphaFoldDB" id="A0A7X1ZGG2"/>
<keyword evidence="3" id="KW-1185">Reference proteome</keyword>
<accession>A0A7X1ZGG2</accession>
<dbReference type="RefSeq" id="WP_153346182.1">
    <property type="nucleotide sequence ID" value="NZ_WIVE01000069.1"/>
</dbReference>
<dbReference type="Proteomes" id="UP000434582">
    <property type="component" value="Unassembled WGS sequence"/>
</dbReference>
<reference evidence="2 3" key="1">
    <citation type="submission" date="2019-10" db="EMBL/GenBank/DDBJ databases">
        <title>Draft whole-genome sequence of the purple nonsulfur photosynthetic bacterium Roseospira navarrensis DSM 15114.</title>
        <authorList>
            <person name="Kyndt J.A."/>
            <person name="Meyer T.E."/>
        </authorList>
    </citation>
    <scope>NUCLEOTIDE SEQUENCE [LARGE SCALE GENOMIC DNA]</scope>
    <source>
        <strain evidence="2 3">DSM 15114</strain>
    </source>
</reference>
<evidence type="ECO:0000256" key="1">
    <source>
        <dbReference type="SAM" id="Phobius"/>
    </source>
</evidence>
<name>A0A7X1ZGG2_9PROT</name>
<sequence>MDVIVVPLFQIVLMVIQLYIWVIIIQAILSWLVAFNVVNTRNRFVATVGEVLYRLTEPALAPIRRRLPFFGGVDMSPIVLILGLIFLQMVLGRLMMKIA</sequence>
<organism evidence="2 3">
    <name type="scientific">Roseospira navarrensis</name>
    <dbReference type="NCBI Taxonomy" id="140058"/>
    <lineage>
        <taxon>Bacteria</taxon>
        <taxon>Pseudomonadati</taxon>
        <taxon>Pseudomonadota</taxon>
        <taxon>Alphaproteobacteria</taxon>
        <taxon>Rhodospirillales</taxon>
        <taxon>Rhodospirillaceae</taxon>
        <taxon>Roseospira</taxon>
    </lineage>
</organism>
<dbReference type="OrthoDB" id="9814445at2"/>
<protein>
    <submittedName>
        <fullName evidence="2">YggT family protein</fullName>
    </submittedName>
</protein>
<keyword evidence="1" id="KW-0472">Membrane</keyword>
<feature type="transmembrane region" description="Helical" evidence="1">
    <location>
        <begin position="12"/>
        <end position="34"/>
    </location>
</feature>
<proteinExistence type="predicted"/>
<dbReference type="InterPro" id="IPR003425">
    <property type="entry name" value="CCB3/YggT"/>
</dbReference>
<dbReference type="Pfam" id="PF02325">
    <property type="entry name" value="CCB3_YggT"/>
    <property type="match status" value="1"/>
</dbReference>
<dbReference type="GO" id="GO:0016020">
    <property type="term" value="C:membrane"/>
    <property type="evidence" value="ECO:0007669"/>
    <property type="project" value="InterPro"/>
</dbReference>
<feature type="transmembrane region" description="Helical" evidence="1">
    <location>
        <begin position="75"/>
        <end position="96"/>
    </location>
</feature>
<keyword evidence="1" id="KW-0812">Transmembrane</keyword>
<dbReference type="EMBL" id="WIVE01000069">
    <property type="protein sequence ID" value="MQX38081.1"/>
    <property type="molecule type" value="Genomic_DNA"/>
</dbReference>
<evidence type="ECO:0000313" key="2">
    <source>
        <dbReference type="EMBL" id="MQX38081.1"/>
    </source>
</evidence>
<gene>
    <name evidence="2" type="ORF">GHC57_16305</name>
</gene>